<name>A0A2T1DBU5_9CYAN</name>
<dbReference type="Pfam" id="PF25062">
    <property type="entry name" value="ARM_TT21_N"/>
    <property type="match status" value="1"/>
</dbReference>
<reference evidence="3 4" key="2">
    <citation type="submission" date="2018-03" db="EMBL/GenBank/DDBJ databases">
        <title>The ancient ancestry and fast evolution of plastids.</title>
        <authorList>
            <person name="Moore K.R."/>
            <person name="Magnabosco C."/>
            <person name="Momper L."/>
            <person name="Gold D.A."/>
            <person name="Bosak T."/>
            <person name="Fournier G.P."/>
        </authorList>
    </citation>
    <scope>NUCLEOTIDE SEQUENCE [LARGE SCALE GENOMIC DNA]</scope>
    <source>
        <strain evidence="3 4">ULC007</strain>
    </source>
</reference>
<dbReference type="EMBL" id="PVWG01000022">
    <property type="protein sequence ID" value="PSB17911.1"/>
    <property type="molecule type" value="Genomic_DNA"/>
</dbReference>
<feature type="domain" description="Tetratricopeptide repeat protein 21A/21B N-terminal ARM repeat" evidence="2">
    <location>
        <begin position="111"/>
        <end position="310"/>
    </location>
</feature>
<dbReference type="Proteomes" id="UP000238634">
    <property type="component" value="Unassembled WGS sequence"/>
</dbReference>
<dbReference type="SMART" id="SM00028">
    <property type="entry name" value="TPR"/>
    <property type="match status" value="5"/>
</dbReference>
<dbReference type="PANTHER" id="PTHR12558:SF13">
    <property type="entry name" value="CELL DIVISION CYCLE PROTEIN 27 HOMOLOG"/>
    <property type="match status" value="1"/>
</dbReference>
<evidence type="ECO:0000313" key="3">
    <source>
        <dbReference type="EMBL" id="PSB17911.1"/>
    </source>
</evidence>
<dbReference type="PROSITE" id="PS50005">
    <property type="entry name" value="TPR"/>
    <property type="match status" value="2"/>
</dbReference>
<dbReference type="InterPro" id="IPR056833">
    <property type="entry name" value="ARM_TT21_N"/>
</dbReference>
<feature type="repeat" description="TPR" evidence="1">
    <location>
        <begin position="225"/>
        <end position="258"/>
    </location>
</feature>
<proteinExistence type="predicted"/>
<dbReference type="RefSeq" id="WP_073070393.1">
    <property type="nucleotide sequence ID" value="NZ_MPPI01000007.1"/>
</dbReference>
<dbReference type="SUPFAM" id="SSF48452">
    <property type="entry name" value="TPR-like"/>
    <property type="match status" value="2"/>
</dbReference>
<dbReference type="Gene3D" id="1.25.40.10">
    <property type="entry name" value="Tetratricopeptide repeat domain"/>
    <property type="match status" value="3"/>
</dbReference>
<keyword evidence="1" id="KW-0802">TPR repeat</keyword>
<gene>
    <name evidence="3" type="ORF">C7B65_17065</name>
</gene>
<evidence type="ECO:0000313" key="4">
    <source>
        <dbReference type="Proteomes" id="UP000238634"/>
    </source>
</evidence>
<organism evidence="3 4">
    <name type="scientific">Phormidesmis priestleyi ULC007</name>
    <dbReference type="NCBI Taxonomy" id="1920490"/>
    <lineage>
        <taxon>Bacteria</taxon>
        <taxon>Bacillati</taxon>
        <taxon>Cyanobacteriota</taxon>
        <taxon>Cyanophyceae</taxon>
        <taxon>Leptolyngbyales</taxon>
        <taxon>Leptolyngbyaceae</taxon>
        <taxon>Phormidesmis</taxon>
    </lineage>
</organism>
<evidence type="ECO:0000256" key="1">
    <source>
        <dbReference type="PROSITE-ProRule" id="PRU00339"/>
    </source>
</evidence>
<sequence>MTRRSLGLFWGLVSLIVLLLGQPSTLSLNMGGEPFSVRQPQVEKTSDLVFPDYLERDRIINNYEQQVRQSPDSFLLLRLLTDQYLKRFRERADVEDLLRAEQAARRSLAIQPRQNGVASMLLASTLLSQHRFQEALQVVTEAQKSALGDVSLAALKASIQMELGDYESARQFLQMTDESDENSGHSAVLARYLELTGHLSSARQLMDSAMQQMDGFYTNPAETRAWFHVRAGDLAFVAGDFTQSEQRYREAIALFPDDVAAFTGLARLYAAQHRWQPALESANQGIDRVPIVETLAYKADAQQALGDWQGAAATAELIEVVARLSQVKGIYDRALAVYYLDHRIHLPEALEIAQREVALRDDIYAEDTLAWAAAANGQWQAAQRAIQQATRYGTEDALLRFHHGIIALHCGDRETAIQQLSEALRLNPQFHHKYAAEARQALANLSPSEVE</sequence>
<dbReference type="AlphaFoldDB" id="A0A2T1DBU5"/>
<feature type="repeat" description="TPR" evidence="1">
    <location>
        <begin position="397"/>
        <end position="430"/>
    </location>
</feature>
<accession>A0A2T1DBU5</accession>
<dbReference type="InterPro" id="IPR011990">
    <property type="entry name" value="TPR-like_helical_dom_sf"/>
</dbReference>
<protein>
    <recommendedName>
        <fullName evidence="2">Tetratricopeptide repeat protein 21A/21B N-terminal ARM repeat domain-containing protein</fullName>
    </recommendedName>
</protein>
<dbReference type="Pfam" id="PF13432">
    <property type="entry name" value="TPR_16"/>
    <property type="match status" value="1"/>
</dbReference>
<evidence type="ECO:0000259" key="2">
    <source>
        <dbReference type="Pfam" id="PF25062"/>
    </source>
</evidence>
<dbReference type="InterPro" id="IPR019734">
    <property type="entry name" value="TPR_rpt"/>
</dbReference>
<reference evidence="3 4" key="1">
    <citation type="submission" date="2018-02" db="EMBL/GenBank/DDBJ databases">
        <authorList>
            <person name="Cohen D.B."/>
            <person name="Kent A.D."/>
        </authorList>
    </citation>
    <scope>NUCLEOTIDE SEQUENCE [LARGE SCALE GENOMIC DNA]</scope>
    <source>
        <strain evidence="3 4">ULC007</strain>
    </source>
</reference>
<dbReference type="STRING" id="1920490.GCA_001895925_04282"/>
<dbReference type="PANTHER" id="PTHR12558">
    <property type="entry name" value="CELL DIVISION CYCLE 16,23,27"/>
    <property type="match status" value="1"/>
</dbReference>
<dbReference type="OrthoDB" id="476565at2"/>
<keyword evidence="4" id="KW-1185">Reference proteome</keyword>
<comment type="caution">
    <text evidence="3">The sequence shown here is derived from an EMBL/GenBank/DDBJ whole genome shotgun (WGS) entry which is preliminary data.</text>
</comment>